<keyword evidence="5" id="KW-0347">Helicase</keyword>
<feature type="domain" description="Helicase ATP-binding" evidence="10">
    <location>
        <begin position="239"/>
        <end position="406"/>
    </location>
</feature>
<dbReference type="SUPFAM" id="SSF52540">
    <property type="entry name" value="P-loop containing nucleoside triphosphate hydrolases"/>
    <property type="match status" value="2"/>
</dbReference>
<keyword evidence="4" id="KW-0378">Hydrolase</keyword>
<evidence type="ECO:0000256" key="6">
    <source>
        <dbReference type="ARBA" id="ARBA00022840"/>
    </source>
</evidence>
<keyword evidence="7" id="KW-0175">Coiled coil</keyword>
<feature type="compositionally biased region" description="Basic and acidic residues" evidence="9">
    <location>
        <begin position="563"/>
        <end position="573"/>
    </location>
</feature>
<proteinExistence type="inferred from homology"/>
<dbReference type="GO" id="GO:0005634">
    <property type="term" value="C:nucleus"/>
    <property type="evidence" value="ECO:0007669"/>
    <property type="project" value="UniProtKB-SubCell"/>
</dbReference>
<evidence type="ECO:0000256" key="5">
    <source>
        <dbReference type="ARBA" id="ARBA00022806"/>
    </source>
</evidence>
<dbReference type="GO" id="GO:0004386">
    <property type="term" value="F:helicase activity"/>
    <property type="evidence" value="ECO:0007669"/>
    <property type="project" value="UniProtKB-KW"/>
</dbReference>
<dbReference type="AlphaFoldDB" id="A0A6A6NW88"/>
<keyword evidence="3" id="KW-0547">Nucleotide-binding</keyword>
<dbReference type="InterPro" id="IPR049730">
    <property type="entry name" value="SNF2/RAD54-like_C"/>
</dbReference>
<dbReference type="Gene3D" id="3.40.50.10810">
    <property type="entry name" value="Tandem AAA-ATPase domain"/>
    <property type="match status" value="1"/>
</dbReference>
<feature type="compositionally biased region" description="Polar residues" evidence="9">
    <location>
        <begin position="528"/>
        <end position="539"/>
    </location>
</feature>
<feature type="compositionally biased region" description="Basic and acidic residues" evidence="9">
    <location>
        <begin position="744"/>
        <end position="754"/>
    </location>
</feature>
<evidence type="ECO:0000256" key="2">
    <source>
        <dbReference type="ARBA" id="ARBA00007025"/>
    </source>
</evidence>
<evidence type="ECO:0000256" key="4">
    <source>
        <dbReference type="ARBA" id="ARBA00022801"/>
    </source>
</evidence>
<feature type="compositionally biased region" description="Polar residues" evidence="9">
    <location>
        <begin position="1"/>
        <end position="10"/>
    </location>
</feature>
<dbReference type="Proteomes" id="UP000799766">
    <property type="component" value="Unassembled WGS sequence"/>
</dbReference>
<dbReference type="Gene3D" id="3.40.50.300">
    <property type="entry name" value="P-loop containing nucleotide triphosphate hydrolases"/>
    <property type="match status" value="1"/>
</dbReference>
<evidence type="ECO:0000313" key="13">
    <source>
        <dbReference type="Proteomes" id="UP000799766"/>
    </source>
</evidence>
<dbReference type="CDD" id="cd18793">
    <property type="entry name" value="SF2_C_SNF"/>
    <property type="match status" value="1"/>
</dbReference>
<evidence type="ECO:0000259" key="10">
    <source>
        <dbReference type="PROSITE" id="PS51192"/>
    </source>
</evidence>
<accession>A0A6A6NW88</accession>
<dbReference type="OrthoDB" id="5857104at2759"/>
<evidence type="ECO:0000256" key="7">
    <source>
        <dbReference type="ARBA" id="ARBA00023054"/>
    </source>
</evidence>
<comment type="similarity">
    <text evidence="2">Belongs to the SNF2/RAD54 helicase family.</text>
</comment>
<evidence type="ECO:0000256" key="1">
    <source>
        <dbReference type="ARBA" id="ARBA00004123"/>
    </source>
</evidence>
<feature type="region of interest" description="Disordered" evidence="9">
    <location>
        <begin position="503"/>
        <end position="573"/>
    </location>
</feature>
<feature type="region of interest" description="Disordered" evidence="9">
    <location>
        <begin position="1"/>
        <end position="67"/>
    </location>
</feature>
<feature type="compositionally biased region" description="Low complexity" evidence="9">
    <location>
        <begin position="544"/>
        <end position="556"/>
    </location>
</feature>
<comment type="subcellular location">
    <subcellularLocation>
        <location evidence="1">Nucleus</location>
    </subcellularLocation>
</comment>
<dbReference type="SMART" id="SM00490">
    <property type="entry name" value="HELICc"/>
    <property type="match status" value="1"/>
</dbReference>
<dbReference type="CDD" id="cd18009">
    <property type="entry name" value="DEXHc_HELLS_SMARCA6"/>
    <property type="match status" value="1"/>
</dbReference>
<feature type="domain" description="Helicase C-terminal" evidence="11">
    <location>
        <begin position="669"/>
        <end position="863"/>
    </location>
</feature>
<dbReference type="InterPro" id="IPR044753">
    <property type="entry name" value="HELLS_N"/>
</dbReference>
<dbReference type="InterPro" id="IPR038718">
    <property type="entry name" value="SNF2-like_sf"/>
</dbReference>
<dbReference type="GO" id="GO:0005524">
    <property type="term" value="F:ATP binding"/>
    <property type="evidence" value="ECO:0007669"/>
    <property type="project" value="UniProtKB-KW"/>
</dbReference>
<reference evidence="12" key="1">
    <citation type="journal article" date="2020" name="Stud. Mycol.">
        <title>101 Dothideomycetes genomes: a test case for predicting lifestyles and emergence of pathogens.</title>
        <authorList>
            <person name="Haridas S."/>
            <person name="Albert R."/>
            <person name="Binder M."/>
            <person name="Bloem J."/>
            <person name="Labutti K."/>
            <person name="Salamov A."/>
            <person name="Andreopoulos B."/>
            <person name="Baker S."/>
            <person name="Barry K."/>
            <person name="Bills G."/>
            <person name="Bluhm B."/>
            <person name="Cannon C."/>
            <person name="Castanera R."/>
            <person name="Culley D."/>
            <person name="Daum C."/>
            <person name="Ezra D."/>
            <person name="Gonzalez J."/>
            <person name="Henrissat B."/>
            <person name="Kuo A."/>
            <person name="Liang C."/>
            <person name="Lipzen A."/>
            <person name="Lutzoni F."/>
            <person name="Magnuson J."/>
            <person name="Mondo S."/>
            <person name="Nolan M."/>
            <person name="Ohm R."/>
            <person name="Pangilinan J."/>
            <person name="Park H.-J."/>
            <person name="Ramirez L."/>
            <person name="Alfaro M."/>
            <person name="Sun H."/>
            <person name="Tritt A."/>
            <person name="Yoshinaga Y."/>
            <person name="Zwiers L.-H."/>
            <person name="Turgeon B."/>
            <person name="Goodwin S."/>
            <person name="Spatafora J."/>
            <person name="Crous P."/>
            <person name="Grigoriev I."/>
        </authorList>
    </citation>
    <scope>NUCLEOTIDE SEQUENCE</scope>
    <source>
        <strain evidence="12">ATCC 16933</strain>
    </source>
</reference>
<dbReference type="Pfam" id="PF00176">
    <property type="entry name" value="SNF2-rel_dom"/>
    <property type="match status" value="1"/>
</dbReference>
<organism evidence="12 13">
    <name type="scientific">Lineolata rhizophorae</name>
    <dbReference type="NCBI Taxonomy" id="578093"/>
    <lineage>
        <taxon>Eukaryota</taxon>
        <taxon>Fungi</taxon>
        <taxon>Dikarya</taxon>
        <taxon>Ascomycota</taxon>
        <taxon>Pezizomycotina</taxon>
        <taxon>Dothideomycetes</taxon>
        <taxon>Dothideomycetes incertae sedis</taxon>
        <taxon>Lineolatales</taxon>
        <taxon>Lineolataceae</taxon>
        <taxon>Lineolata</taxon>
    </lineage>
</organism>
<dbReference type="InterPro" id="IPR027417">
    <property type="entry name" value="P-loop_NTPase"/>
</dbReference>
<dbReference type="InterPro" id="IPR014001">
    <property type="entry name" value="Helicase_ATP-bd"/>
</dbReference>
<dbReference type="PROSITE" id="PS51194">
    <property type="entry name" value="HELICASE_CTER"/>
    <property type="match status" value="1"/>
</dbReference>
<dbReference type="SMART" id="SM00487">
    <property type="entry name" value="DEXDc"/>
    <property type="match status" value="1"/>
</dbReference>
<dbReference type="InterPro" id="IPR000330">
    <property type="entry name" value="SNF2_N"/>
</dbReference>
<dbReference type="FunFam" id="3.40.50.10810:FF:000015">
    <property type="entry name" value="lymphoid-specific helicase isoform X1"/>
    <property type="match status" value="1"/>
</dbReference>
<feature type="region of interest" description="Disordered" evidence="9">
    <location>
        <begin position="732"/>
        <end position="754"/>
    </location>
</feature>
<name>A0A6A6NW88_9PEZI</name>
<feature type="compositionally biased region" description="Basic and acidic residues" evidence="9">
    <location>
        <begin position="39"/>
        <end position="67"/>
    </location>
</feature>
<dbReference type="Pfam" id="PF00271">
    <property type="entry name" value="Helicase_C"/>
    <property type="match status" value="1"/>
</dbReference>
<sequence length="937" mass="104821">MTTSSITADTLSEESTPASSPPPEVSENAVSRSMEQEEEKMRLAREKEDAVRDARLATERQKDIDAGPEVVDNKFKALEYLLSQSKLYSSIMLSQMQRQEEEEEAKDEKGRKRTQKREQQAEQAAEASQRRATRRSAADDAIGDSRSPTEPSTAGIEKTRRGRPKNAQKNGNISSYFKKADVAAKAGGASVSEALEEAATEDVKTSDVGVQNLRSARQPDLVKGGTMRSYQLEGLEWLTSLYENGLNGILADEMGLGKTIQTIAFLAFLREKGTYGPFLIAAPLSTTSNWVAEFRKWTPDIPVVLYHGSKKEREEIRRKQLKKPGTKDFPVVVTSYEICMNDRKFLAGFGWKFIIIDEGHRIKNLNCRLIRELQSYQSANRLLITGTPLQNNLAELWSLLHFLMPTIFDKLESFESWFDFSALKERSGYEQLLNEERKQKLVASLHAILKPFLLRRVKTDVEKLLPRKREYILYAPLTPMQRELYQALLDGTGRQYLEEKAIESLGGTPAPREGEDQSVSAGSKRKTPNSGTETPNKSTKSSRDSTPGTTTRSSTRSSRRMGTRRDYGEISDREFFKQLERARHNEDEDAGSPSNNLGDSANQNRTSILAFAKRQIAAKKLQNPIMQLRLCCDSPYNFWNPFLFSSENGNDGSITPDETLISTSGKMLLLDSLLPELFRKGHKVLIFSQFKTQLDLLEMYAESLRGWRVCRIDGSVPQAERQAQITAFNKPSAAPIPSKLGEGGTKRAKGDSAEKPSNLFLLSTRAGGQGINLAAADTVILFDSDWNPQQDLQAQDRAHRIGQTRNVIVYRLATRGTVEQTLLESAGGKRRLEKLVIRKGGGLREAARSARGKDGEKEREDMELEELQHLLRREDGEKFDVGVNKEGGALLSKKDLDILTDRSEEAYLRAESGQDSGDAFQAVGNIREGELLEGLRA</sequence>
<evidence type="ECO:0000313" key="12">
    <source>
        <dbReference type="EMBL" id="KAF2456030.1"/>
    </source>
</evidence>
<protein>
    <submittedName>
        <fullName evidence="12">SNF2 family N-terminal domain-containing protein</fullName>
    </submittedName>
</protein>
<keyword evidence="13" id="KW-1185">Reference proteome</keyword>
<dbReference type="GO" id="GO:0016787">
    <property type="term" value="F:hydrolase activity"/>
    <property type="evidence" value="ECO:0007669"/>
    <property type="project" value="UniProtKB-KW"/>
</dbReference>
<keyword evidence="6" id="KW-0067">ATP-binding</keyword>
<evidence type="ECO:0000256" key="3">
    <source>
        <dbReference type="ARBA" id="ARBA00022741"/>
    </source>
</evidence>
<dbReference type="PROSITE" id="PS51192">
    <property type="entry name" value="HELICASE_ATP_BIND_1"/>
    <property type="match status" value="1"/>
</dbReference>
<dbReference type="PANTHER" id="PTHR10799">
    <property type="entry name" value="SNF2/RAD54 HELICASE FAMILY"/>
    <property type="match status" value="1"/>
</dbReference>
<evidence type="ECO:0000259" key="11">
    <source>
        <dbReference type="PROSITE" id="PS51194"/>
    </source>
</evidence>
<gene>
    <name evidence="12" type="ORF">BDY21DRAFT_415774</name>
</gene>
<evidence type="ECO:0000256" key="9">
    <source>
        <dbReference type="SAM" id="MobiDB-lite"/>
    </source>
</evidence>
<feature type="compositionally biased region" description="Basic and acidic residues" evidence="9">
    <location>
        <begin position="106"/>
        <end position="120"/>
    </location>
</feature>
<feature type="region of interest" description="Disordered" evidence="9">
    <location>
        <begin position="94"/>
        <end position="173"/>
    </location>
</feature>
<dbReference type="EMBL" id="MU001684">
    <property type="protein sequence ID" value="KAF2456030.1"/>
    <property type="molecule type" value="Genomic_DNA"/>
</dbReference>
<dbReference type="InterPro" id="IPR001650">
    <property type="entry name" value="Helicase_C-like"/>
</dbReference>
<evidence type="ECO:0000256" key="8">
    <source>
        <dbReference type="ARBA" id="ARBA00023242"/>
    </source>
</evidence>
<keyword evidence="8" id="KW-0539">Nucleus</keyword>